<evidence type="ECO:0000313" key="2">
    <source>
        <dbReference type="EMBL" id="SJL16913.1"/>
    </source>
</evidence>
<sequence>MDVNLIFEACLLLLFITTVDNDRDETTKVPFKRVREQEKYSTRPIKPLFSLELKFPPTASYESSVSLVSSISRIGCPQIVIAQDLFRVGTEKPNLGFCNDYLGTPA</sequence>
<organism evidence="2 3">
    <name type="scientific">Armillaria ostoyae</name>
    <name type="common">Armillaria root rot fungus</name>
    <dbReference type="NCBI Taxonomy" id="47428"/>
    <lineage>
        <taxon>Eukaryota</taxon>
        <taxon>Fungi</taxon>
        <taxon>Dikarya</taxon>
        <taxon>Basidiomycota</taxon>
        <taxon>Agaricomycotina</taxon>
        <taxon>Agaricomycetes</taxon>
        <taxon>Agaricomycetidae</taxon>
        <taxon>Agaricales</taxon>
        <taxon>Marasmiineae</taxon>
        <taxon>Physalacriaceae</taxon>
        <taxon>Armillaria</taxon>
    </lineage>
</organism>
<dbReference type="EMBL" id="FUEG01000039">
    <property type="protein sequence ID" value="SJL16913.1"/>
    <property type="molecule type" value="Genomic_DNA"/>
</dbReference>
<evidence type="ECO:0000256" key="1">
    <source>
        <dbReference type="SAM" id="SignalP"/>
    </source>
</evidence>
<feature type="chain" id="PRO_5013103310" evidence="1">
    <location>
        <begin position="22"/>
        <end position="106"/>
    </location>
</feature>
<proteinExistence type="predicted"/>
<feature type="signal peptide" evidence="1">
    <location>
        <begin position="1"/>
        <end position="21"/>
    </location>
</feature>
<dbReference type="AlphaFoldDB" id="A0A284S7E1"/>
<gene>
    <name evidence="2" type="ORF">ARMOST_20445</name>
</gene>
<evidence type="ECO:0000313" key="3">
    <source>
        <dbReference type="Proteomes" id="UP000219338"/>
    </source>
</evidence>
<protein>
    <submittedName>
        <fullName evidence="2">Uncharacterized protein</fullName>
    </submittedName>
</protein>
<accession>A0A284S7E1</accession>
<name>A0A284S7E1_ARMOS</name>
<dbReference type="Proteomes" id="UP000219338">
    <property type="component" value="Unassembled WGS sequence"/>
</dbReference>
<reference evidence="3" key="1">
    <citation type="journal article" date="2017" name="Nat. Ecol. Evol.">
        <title>Genome expansion and lineage-specific genetic innovations in the forest pathogenic fungi Armillaria.</title>
        <authorList>
            <person name="Sipos G."/>
            <person name="Prasanna A.N."/>
            <person name="Walter M.C."/>
            <person name="O'Connor E."/>
            <person name="Balint B."/>
            <person name="Krizsan K."/>
            <person name="Kiss B."/>
            <person name="Hess J."/>
            <person name="Varga T."/>
            <person name="Slot J."/>
            <person name="Riley R."/>
            <person name="Boka B."/>
            <person name="Rigling D."/>
            <person name="Barry K."/>
            <person name="Lee J."/>
            <person name="Mihaltcheva S."/>
            <person name="LaButti K."/>
            <person name="Lipzen A."/>
            <person name="Waldron R."/>
            <person name="Moloney N.M."/>
            <person name="Sperisen C."/>
            <person name="Kredics L."/>
            <person name="Vagvoelgyi C."/>
            <person name="Patrignani A."/>
            <person name="Fitzpatrick D."/>
            <person name="Nagy I."/>
            <person name="Doyle S."/>
            <person name="Anderson J.B."/>
            <person name="Grigoriev I.V."/>
            <person name="Gueldener U."/>
            <person name="Muensterkoetter M."/>
            <person name="Nagy L.G."/>
        </authorList>
    </citation>
    <scope>NUCLEOTIDE SEQUENCE [LARGE SCALE GENOMIC DNA]</scope>
    <source>
        <strain evidence="3">C18/9</strain>
    </source>
</reference>
<keyword evidence="1" id="KW-0732">Signal</keyword>
<keyword evidence="3" id="KW-1185">Reference proteome</keyword>